<dbReference type="InterPro" id="IPR000192">
    <property type="entry name" value="Aminotrans_V_dom"/>
</dbReference>
<reference evidence="9 10" key="1">
    <citation type="journal article" date="2019" name="Int. J. Syst. Evol. Microbiol.">
        <title>The Global Catalogue of Microorganisms (GCM) 10K type strain sequencing project: providing services to taxonomists for standard genome sequencing and annotation.</title>
        <authorList>
            <consortium name="The Broad Institute Genomics Platform"/>
            <consortium name="The Broad Institute Genome Sequencing Center for Infectious Disease"/>
            <person name="Wu L."/>
            <person name="Ma J."/>
        </authorList>
    </citation>
    <scope>NUCLEOTIDE SEQUENCE [LARGE SCALE GENOMIC DNA]</scope>
    <source>
        <strain evidence="9 10">JCM 15608</strain>
    </source>
</reference>
<comment type="caution">
    <text evidence="9">The sequence shown here is derived from an EMBL/GenBank/DDBJ whole genome shotgun (WGS) entry which is preliminary data.</text>
</comment>
<dbReference type="InterPro" id="IPR015421">
    <property type="entry name" value="PyrdxlP-dep_Trfase_major"/>
</dbReference>
<dbReference type="InterPro" id="IPR020578">
    <property type="entry name" value="Aminotrans_V_PyrdxlP_BS"/>
</dbReference>
<dbReference type="Gene3D" id="3.90.1150.10">
    <property type="entry name" value="Aspartate Aminotransferase, domain 1"/>
    <property type="match status" value="1"/>
</dbReference>
<dbReference type="Pfam" id="PF00266">
    <property type="entry name" value="Aminotran_5"/>
    <property type="match status" value="1"/>
</dbReference>
<evidence type="ECO:0000256" key="5">
    <source>
        <dbReference type="ARBA" id="ARBA00022898"/>
    </source>
</evidence>
<dbReference type="Proteomes" id="UP001500021">
    <property type="component" value="Unassembled WGS sequence"/>
</dbReference>
<name>A0ABN1L8L5_9GAMM</name>
<sequence>MSPFFPLRFRQQFPLLNQREHTTSASDIIYFDNAATTQKSQQVITAQQHYYLNNNANVHRASHQLSAKATFDFEQTRLAVQQFIKAKYLEEIIWTKGASESINLVAQSLGRNLLKPGDEIVLSASEHHANIVPWQILAEQTGAVIKVLPINEQGIINITNLESIITTKTKIVACAHISNVLGRINPIEKIIARARAVNAISLIDGAQAIAHLPVNVQALGCDFYVFSAHKMYGPTGVGVLYGRKALLESMSPYQGGGEMIKSVSFNKPTTFNDLPFKFEAGTPNISGIIAFKAAITLMKTAFTNDIHSYEQQLASYCYQALAQIPQVEFIVQGQPDIALIAFSIKDHHNHDIASALDSYNIALRSGHHCAMPLMELLTINGCLRVSLAPYNTLAEIDYFIRCLKEIVTTQTDAHTEINTEIKTKETELKENGLESIDNILKKFSKSKGWDSLHREIMLLGKKLPRLPSSQRNEQSLIAGCESLAWLTVEQDRQGHFHFFADSDAKVIRGLLMIVLAIFNNKTTAEIQQVNIDNIFDELGLLHHLSPSRGNGLLAIVAKIKQLTE</sequence>
<organism evidence="9 10">
    <name type="scientific">Colwellia asteriadis</name>
    <dbReference type="NCBI Taxonomy" id="517723"/>
    <lineage>
        <taxon>Bacteria</taxon>
        <taxon>Pseudomonadati</taxon>
        <taxon>Pseudomonadota</taxon>
        <taxon>Gammaproteobacteria</taxon>
        <taxon>Alteromonadales</taxon>
        <taxon>Colwelliaceae</taxon>
        <taxon>Colwellia</taxon>
    </lineage>
</organism>
<dbReference type="PANTHER" id="PTHR43586:SF8">
    <property type="entry name" value="CYSTEINE DESULFURASE 1, CHLOROPLASTIC"/>
    <property type="match status" value="1"/>
</dbReference>
<protein>
    <recommendedName>
        <fullName evidence="3">cysteine desulfurase</fullName>
        <ecNumber evidence="3">2.8.1.7</ecNumber>
    </recommendedName>
</protein>
<evidence type="ECO:0000256" key="3">
    <source>
        <dbReference type="ARBA" id="ARBA00012239"/>
    </source>
</evidence>
<dbReference type="PROSITE" id="PS00595">
    <property type="entry name" value="AA_TRANSFER_CLASS_5"/>
    <property type="match status" value="1"/>
</dbReference>
<proteinExistence type="inferred from homology"/>
<evidence type="ECO:0000313" key="9">
    <source>
        <dbReference type="EMBL" id="GAA0819777.1"/>
    </source>
</evidence>
<evidence type="ECO:0000256" key="1">
    <source>
        <dbReference type="ARBA" id="ARBA00001933"/>
    </source>
</evidence>
<dbReference type="CDD" id="cd06453">
    <property type="entry name" value="SufS_like"/>
    <property type="match status" value="1"/>
</dbReference>
<dbReference type="NCBIfam" id="TIGR01979">
    <property type="entry name" value="sufS"/>
    <property type="match status" value="1"/>
</dbReference>
<feature type="domain" description="Aminotransferase class V" evidence="7">
    <location>
        <begin position="29"/>
        <end position="399"/>
    </location>
</feature>
<dbReference type="InterPro" id="IPR015424">
    <property type="entry name" value="PyrdxlP-dep_Trfase"/>
</dbReference>
<dbReference type="InterPro" id="IPR003808">
    <property type="entry name" value="Fe-S_metab-assoc_dom"/>
</dbReference>
<dbReference type="InterPro" id="IPR015422">
    <property type="entry name" value="PyrdxlP-dep_Trfase_small"/>
</dbReference>
<comment type="catalytic activity">
    <reaction evidence="6">
        <text>(sulfur carrier)-H + L-cysteine = (sulfur carrier)-SH + L-alanine</text>
        <dbReference type="Rhea" id="RHEA:43892"/>
        <dbReference type="Rhea" id="RHEA-COMP:14737"/>
        <dbReference type="Rhea" id="RHEA-COMP:14739"/>
        <dbReference type="ChEBI" id="CHEBI:29917"/>
        <dbReference type="ChEBI" id="CHEBI:35235"/>
        <dbReference type="ChEBI" id="CHEBI:57972"/>
        <dbReference type="ChEBI" id="CHEBI:64428"/>
        <dbReference type="EC" id="2.8.1.7"/>
    </reaction>
</comment>
<comment type="cofactor">
    <cofactor evidence="1">
        <name>pyridoxal 5'-phosphate</name>
        <dbReference type="ChEBI" id="CHEBI:597326"/>
    </cofactor>
</comment>
<dbReference type="Gene3D" id="3.90.1010.10">
    <property type="match status" value="1"/>
</dbReference>
<dbReference type="PANTHER" id="PTHR43586">
    <property type="entry name" value="CYSTEINE DESULFURASE"/>
    <property type="match status" value="1"/>
</dbReference>
<accession>A0ABN1L8L5</accession>
<dbReference type="Gene3D" id="3.40.640.10">
    <property type="entry name" value="Type I PLP-dependent aspartate aminotransferase-like (Major domain)"/>
    <property type="match status" value="1"/>
</dbReference>
<dbReference type="EMBL" id="BAAAFA010000008">
    <property type="protein sequence ID" value="GAA0819777.1"/>
    <property type="molecule type" value="Genomic_DNA"/>
</dbReference>
<keyword evidence="4" id="KW-0808">Transferase</keyword>
<evidence type="ECO:0000259" key="7">
    <source>
        <dbReference type="Pfam" id="PF00266"/>
    </source>
</evidence>
<evidence type="ECO:0000313" key="10">
    <source>
        <dbReference type="Proteomes" id="UP001500021"/>
    </source>
</evidence>
<keyword evidence="5" id="KW-0663">Pyridoxal phosphate</keyword>
<dbReference type="InterPro" id="IPR010970">
    <property type="entry name" value="Cys_dSase_SufS"/>
</dbReference>
<dbReference type="EC" id="2.8.1.7" evidence="3"/>
<gene>
    <name evidence="9" type="ORF">GCM10009111_24260</name>
</gene>
<dbReference type="Pfam" id="PF02657">
    <property type="entry name" value="SufE"/>
    <property type="match status" value="1"/>
</dbReference>
<keyword evidence="10" id="KW-1185">Reference proteome</keyword>
<evidence type="ECO:0000256" key="6">
    <source>
        <dbReference type="ARBA" id="ARBA00050776"/>
    </source>
</evidence>
<feature type="domain" description="Fe-S metabolism associated" evidence="8">
    <location>
        <begin position="441"/>
        <end position="561"/>
    </location>
</feature>
<dbReference type="SUPFAM" id="SSF82649">
    <property type="entry name" value="SufE/NifU"/>
    <property type="match status" value="1"/>
</dbReference>
<evidence type="ECO:0000256" key="2">
    <source>
        <dbReference type="ARBA" id="ARBA00010447"/>
    </source>
</evidence>
<dbReference type="RefSeq" id="WP_343817763.1">
    <property type="nucleotide sequence ID" value="NZ_BAAAFA010000008.1"/>
</dbReference>
<comment type="similarity">
    <text evidence="2">Belongs to the class-V pyridoxal-phosphate-dependent aminotransferase family. Csd subfamily.</text>
</comment>
<dbReference type="SUPFAM" id="SSF53383">
    <property type="entry name" value="PLP-dependent transferases"/>
    <property type="match status" value="1"/>
</dbReference>
<evidence type="ECO:0000259" key="8">
    <source>
        <dbReference type="Pfam" id="PF02657"/>
    </source>
</evidence>
<evidence type="ECO:0000256" key="4">
    <source>
        <dbReference type="ARBA" id="ARBA00022679"/>
    </source>
</evidence>